<evidence type="ECO:0000313" key="5">
    <source>
        <dbReference type="EMBL" id="KKL62530.1"/>
    </source>
</evidence>
<sequence length="187" mass="21565">MEDIFEEAEKRLRKKYYGWEGAKHFKGTGHRLVRACEELCWTNEKIKTELEKCFGAAYVDNYDELLVEGPIEVWTLCPHHLLPCRLTVHIGYIPNELVLGLSKFVRIAIILGKRPVIQEMYTRELANEVQKHLDPKGIGISVTGVHGCMRTRGVRQNANVTTSVLTGIIENRLEVRAEFYDLVRREK</sequence>
<comment type="pathway">
    <text evidence="1">Cofactor biosynthesis; 7,8-dihydroneopterin triphosphate biosynthesis; 7,8-dihydroneopterin triphosphate from GTP: step 1/1.</text>
</comment>
<dbReference type="Pfam" id="PF01227">
    <property type="entry name" value="GTP_cyclohydroI"/>
    <property type="match status" value="1"/>
</dbReference>
<dbReference type="UniPathway" id="UPA00848">
    <property type="reaction ID" value="UER00151"/>
</dbReference>
<dbReference type="EMBL" id="LAZR01028461">
    <property type="protein sequence ID" value="KKL62530.1"/>
    <property type="molecule type" value="Genomic_DNA"/>
</dbReference>
<dbReference type="GO" id="GO:0005737">
    <property type="term" value="C:cytoplasm"/>
    <property type="evidence" value="ECO:0007669"/>
    <property type="project" value="TreeGrafter"/>
</dbReference>
<comment type="caution">
    <text evidence="5">The sequence shown here is derived from an EMBL/GenBank/DDBJ whole genome shotgun (WGS) entry which is preliminary data.</text>
</comment>
<feature type="domain" description="GTP cyclohydrolase I" evidence="4">
    <location>
        <begin position="24"/>
        <end position="183"/>
    </location>
</feature>
<dbReference type="InterPro" id="IPR043133">
    <property type="entry name" value="GTP-CH-I_C/QueF"/>
</dbReference>
<accession>A0A0F9FYS8</accession>
<dbReference type="Gene3D" id="3.30.1130.10">
    <property type="match status" value="1"/>
</dbReference>
<gene>
    <name evidence="5" type="ORF">LCGC14_2184280</name>
</gene>
<dbReference type="GO" id="GO:0003934">
    <property type="term" value="F:GTP cyclohydrolase I activity"/>
    <property type="evidence" value="ECO:0007669"/>
    <property type="project" value="UniProtKB-EC"/>
</dbReference>
<proteinExistence type="predicted"/>
<evidence type="ECO:0000256" key="2">
    <source>
        <dbReference type="ARBA" id="ARBA00012715"/>
    </source>
</evidence>
<dbReference type="PANTHER" id="PTHR11109:SF7">
    <property type="entry name" value="GTP CYCLOHYDROLASE 1"/>
    <property type="match status" value="1"/>
</dbReference>
<dbReference type="InterPro" id="IPR001474">
    <property type="entry name" value="GTP_CycHdrlase_I"/>
</dbReference>
<dbReference type="InterPro" id="IPR020602">
    <property type="entry name" value="GTP_CycHdrlase_I_dom"/>
</dbReference>
<evidence type="ECO:0000259" key="4">
    <source>
        <dbReference type="Pfam" id="PF01227"/>
    </source>
</evidence>
<keyword evidence="3" id="KW-0378">Hydrolase</keyword>
<protein>
    <recommendedName>
        <fullName evidence="2">GTP cyclohydrolase I</fullName>
        <ecNumber evidence="2">3.5.4.16</ecNumber>
    </recommendedName>
</protein>
<dbReference type="SUPFAM" id="SSF55620">
    <property type="entry name" value="Tetrahydrobiopterin biosynthesis enzymes-like"/>
    <property type="match status" value="1"/>
</dbReference>
<dbReference type="PANTHER" id="PTHR11109">
    <property type="entry name" value="GTP CYCLOHYDROLASE I"/>
    <property type="match status" value="1"/>
</dbReference>
<dbReference type="GO" id="GO:0046654">
    <property type="term" value="P:tetrahydrofolate biosynthetic process"/>
    <property type="evidence" value="ECO:0007669"/>
    <property type="project" value="InterPro"/>
</dbReference>
<evidence type="ECO:0000256" key="1">
    <source>
        <dbReference type="ARBA" id="ARBA00005080"/>
    </source>
</evidence>
<reference evidence="5" key="1">
    <citation type="journal article" date="2015" name="Nature">
        <title>Complex archaea that bridge the gap between prokaryotes and eukaryotes.</title>
        <authorList>
            <person name="Spang A."/>
            <person name="Saw J.H."/>
            <person name="Jorgensen S.L."/>
            <person name="Zaremba-Niedzwiedzka K."/>
            <person name="Martijn J."/>
            <person name="Lind A.E."/>
            <person name="van Eijk R."/>
            <person name="Schleper C."/>
            <person name="Guy L."/>
            <person name="Ettema T.J."/>
        </authorList>
    </citation>
    <scope>NUCLEOTIDE SEQUENCE</scope>
</reference>
<dbReference type="GO" id="GO:0005525">
    <property type="term" value="F:GTP binding"/>
    <property type="evidence" value="ECO:0007669"/>
    <property type="project" value="TreeGrafter"/>
</dbReference>
<dbReference type="GO" id="GO:0006729">
    <property type="term" value="P:tetrahydrobiopterin biosynthetic process"/>
    <property type="evidence" value="ECO:0007669"/>
    <property type="project" value="TreeGrafter"/>
</dbReference>
<evidence type="ECO:0000256" key="3">
    <source>
        <dbReference type="ARBA" id="ARBA00022801"/>
    </source>
</evidence>
<dbReference type="AlphaFoldDB" id="A0A0F9FYS8"/>
<organism evidence="5">
    <name type="scientific">marine sediment metagenome</name>
    <dbReference type="NCBI Taxonomy" id="412755"/>
    <lineage>
        <taxon>unclassified sequences</taxon>
        <taxon>metagenomes</taxon>
        <taxon>ecological metagenomes</taxon>
    </lineage>
</organism>
<name>A0A0F9FYS8_9ZZZZ</name>
<dbReference type="GO" id="GO:0008270">
    <property type="term" value="F:zinc ion binding"/>
    <property type="evidence" value="ECO:0007669"/>
    <property type="project" value="TreeGrafter"/>
</dbReference>
<dbReference type="EC" id="3.5.4.16" evidence="2"/>